<keyword evidence="3" id="KW-1185">Reference proteome</keyword>
<dbReference type="GO" id="GO:0006783">
    <property type="term" value="P:heme biosynthetic process"/>
    <property type="evidence" value="ECO:0007669"/>
    <property type="project" value="TreeGrafter"/>
</dbReference>
<dbReference type="Gene3D" id="3.40.50.360">
    <property type="match status" value="1"/>
</dbReference>
<dbReference type="GO" id="GO:0070819">
    <property type="term" value="F:menaquinone-dependent protoporphyrinogen oxidase activity"/>
    <property type="evidence" value="ECO:0007669"/>
    <property type="project" value="TreeGrafter"/>
</dbReference>
<dbReference type="AlphaFoldDB" id="A0A1G9G3V1"/>
<protein>
    <submittedName>
        <fullName evidence="2">Protoporphyrinogen IX oxidase, menaquinone-dependent (Flavodoxin domain)</fullName>
    </submittedName>
</protein>
<evidence type="ECO:0000313" key="3">
    <source>
        <dbReference type="Proteomes" id="UP000199008"/>
    </source>
</evidence>
<dbReference type="PANTHER" id="PTHR38030">
    <property type="entry name" value="PROTOPORPHYRINOGEN IX DEHYDROGENASE [MENAQUINONE]"/>
    <property type="match status" value="1"/>
</dbReference>
<organism evidence="2 3">
    <name type="scientific">Lacicoccus qingdaonensis</name>
    <dbReference type="NCBI Taxonomy" id="576118"/>
    <lineage>
        <taxon>Bacteria</taxon>
        <taxon>Bacillati</taxon>
        <taxon>Bacillota</taxon>
        <taxon>Bacilli</taxon>
        <taxon>Bacillales</taxon>
        <taxon>Salinicoccaceae</taxon>
        <taxon>Lacicoccus</taxon>
    </lineage>
</organism>
<dbReference type="GO" id="GO:0010181">
    <property type="term" value="F:FMN binding"/>
    <property type="evidence" value="ECO:0007669"/>
    <property type="project" value="InterPro"/>
</dbReference>
<dbReference type="PROSITE" id="PS00201">
    <property type="entry name" value="FLAVODOXIN"/>
    <property type="match status" value="1"/>
</dbReference>
<evidence type="ECO:0000259" key="1">
    <source>
        <dbReference type="Pfam" id="PF12724"/>
    </source>
</evidence>
<dbReference type="InterPro" id="IPR001226">
    <property type="entry name" value="Flavodoxin_CS"/>
</dbReference>
<dbReference type="InterPro" id="IPR026816">
    <property type="entry name" value="Flavodoxin_dom"/>
</dbReference>
<dbReference type="GO" id="GO:0009055">
    <property type="term" value="F:electron transfer activity"/>
    <property type="evidence" value="ECO:0007669"/>
    <property type="project" value="InterPro"/>
</dbReference>
<dbReference type="RefSeq" id="WP_176754113.1">
    <property type="nucleotide sequence ID" value="NZ_FNFY01000015.1"/>
</dbReference>
<dbReference type="Proteomes" id="UP000199008">
    <property type="component" value="Unassembled WGS sequence"/>
</dbReference>
<dbReference type="EMBL" id="FNFY01000015">
    <property type="protein sequence ID" value="SDK95321.1"/>
    <property type="molecule type" value="Genomic_DNA"/>
</dbReference>
<dbReference type="PANTHER" id="PTHR38030:SF2">
    <property type="entry name" value="PROTOPORPHYRINOGEN IX DEHYDROGENASE [QUINONE]"/>
    <property type="match status" value="1"/>
</dbReference>
<reference evidence="3" key="1">
    <citation type="submission" date="2016-10" db="EMBL/GenBank/DDBJ databases">
        <authorList>
            <person name="Varghese N."/>
            <person name="Submissions S."/>
        </authorList>
    </citation>
    <scope>NUCLEOTIDE SEQUENCE [LARGE SCALE GENOMIC DNA]</scope>
    <source>
        <strain evidence="3">CGMCC 1.8895</strain>
    </source>
</reference>
<proteinExistence type="predicted"/>
<accession>A0A1G9G3V1</accession>
<dbReference type="STRING" id="576118.SAMN05216216_11523"/>
<dbReference type="InterPro" id="IPR029039">
    <property type="entry name" value="Flavoprotein-like_sf"/>
</dbReference>
<gene>
    <name evidence="2" type="ORF">SAMN05216216_11523</name>
</gene>
<dbReference type="SUPFAM" id="SSF52218">
    <property type="entry name" value="Flavoproteins"/>
    <property type="match status" value="1"/>
</dbReference>
<name>A0A1G9G3V1_9BACL</name>
<feature type="domain" description="Flavodoxin" evidence="1">
    <location>
        <begin position="5"/>
        <end position="134"/>
    </location>
</feature>
<sequence length="175" mass="20483">MDRILVFYTSGYGATRQYAEWLEAGVECEVRQMEEGLPEDIENYSKVIIAGGIYAGKFGGLDFMKKYADQLGKMKVAVLAVGAENFHKGLTEKIWLQNFKDLELDVEVCYARGEFDFRNMKFSDKMMVRIGYMIYKKKLSENPEQYKIMGDRKTAYDWKDENYLKPVVKWLEVRE</sequence>
<dbReference type="Pfam" id="PF12724">
    <property type="entry name" value="Flavodoxin_5"/>
    <property type="match status" value="1"/>
</dbReference>
<evidence type="ECO:0000313" key="2">
    <source>
        <dbReference type="EMBL" id="SDK95321.1"/>
    </source>
</evidence>
<dbReference type="InterPro" id="IPR052200">
    <property type="entry name" value="Protoporphyrinogen_IX_DH"/>
</dbReference>